<evidence type="ECO:0000259" key="8">
    <source>
        <dbReference type="PROSITE" id="PS51519"/>
    </source>
</evidence>
<dbReference type="InterPro" id="IPR044607">
    <property type="entry name" value="RKD-like"/>
</dbReference>
<keyword evidence="2" id="KW-0805">Transcription regulation</keyword>
<proteinExistence type="predicted"/>
<dbReference type="EnsemblProtists" id="EKX53850">
    <property type="protein sequence ID" value="EKX53850"/>
    <property type="gene ID" value="GUITHDRAFT_100816"/>
</dbReference>
<dbReference type="PaxDb" id="55529-EKX53850"/>
<organism evidence="9">
    <name type="scientific">Guillardia theta (strain CCMP2712)</name>
    <name type="common">Cryptophyte</name>
    <dbReference type="NCBI Taxonomy" id="905079"/>
    <lineage>
        <taxon>Eukaryota</taxon>
        <taxon>Cryptophyceae</taxon>
        <taxon>Pyrenomonadales</taxon>
        <taxon>Geminigeraceae</taxon>
        <taxon>Guillardia</taxon>
    </lineage>
</organism>
<keyword evidence="11" id="KW-1185">Reference proteome</keyword>
<feature type="region of interest" description="Disordered" evidence="7">
    <location>
        <begin position="111"/>
        <end position="131"/>
    </location>
</feature>
<evidence type="ECO:0000313" key="11">
    <source>
        <dbReference type="Proteomes" id="UP000011087"/>
    </source>
</evidence>
<dbReference type="GO" id="GO:0003677">
    <property type="term" value="F:DNA binding"/>
    <property type="evidence" value="ECO:0007669"/>
    <property type="project" value="UniProtKB-KW"/>
</dbReference>
<dbReference type="Proteomes" id="UP000011087">
    <property type="component" value="Unassembled WGS sequence"/>
</dbReference>
<dbReference type="InterPro" id="IPR003035">
    <property type="entry name" value="RWP-RK_dom"/>
</dbReference>
<comment type="function">
    <text evidence="1">Putative transcription factor.</text>
</comment>
<feature type="domain" description="RWP-RK" evidence="8">
    <location>
        <begin position="15"/>
        <end position="99"/>
    </location>
</feature>
<protein>
    <recommendedName>
        <fullName evidence="8">RWP-RK domain-containing protein</fullName>
    </recommendedName>
</protein>
<sequence length="169" mass="19040">MFSNRIRLFPRRKLGEDEGPQKGRLPLVIDITTLQNLYGVPLVKAAKILGISLTTLKQVCRRLGIQRWPYQKPRKVETVLLPPSLTDRAIKSSLSDVGDGVDETVESIEVEHEDESVADSEAHRAPLSPDWEIRDASSEDAEESLVPEELVPIAPEWIHWYIECTDGMV</sequence>
<keyword evidence="6" id="KW-0539">Nucleus</keyword>
<dbReference type="GeneID" id="17310320"/>
<evidence type="ECO:0000256" key="4">
    <source>
        <dbReference type="ARBA" id="ARBA00023125"/>
    </source>
</evidence>
<evidence type="ECO:0000313" key="9">
    <source>
        <dbReference type="EMBL" id="EKX53850.1"/>
    </source>
</evidence>
<dbReference type="PANTHER" id="PTHR46373">
    <property type="entry name" value="PROTEIN RKD4"/>
    <property type="match status" value="1"/>
</dbReference>
<evidence type="ECO:0000256" key="7">
    <source>
        <dbReference type="SAM" id="MobiDB-lite"/>
    </source>
</evidence>
<dbReference type="HOGENOM" id="CLU_092984_0_1_1"/>
<keyword evidence="4" id="KW-0238">DNA-binding</keyword>
<evidence type="ECO:0000256" key="1">
    <source>
        <dbReference type="ARBA" id="ARBA00004049"/>
    </source>
</evidence>
<accession>L1K088</accession>
<evidence type="ECO:0000256" key="5">
    <source>
        <dbReference type="ARBA" id="ARBA00023163"/>
    </source>
</evidence>
<evidence type="ECO:0000313" key="10">
    <source>
        <dbReference type="EnsemblProtists" id="EKX53850"/>
    </source>
</evidence>
<dbReference type="STRING" id="905079.L1K088"/>
<reference evidence="9 11" key="1">
    <citation type="journal article" date="2012" name="Nature">
        <title>Algal genomes reveal evolutionary mosaicism and the fate of nucleomorphs.</title>
        <authorList>
            <consortium name="DOE Joint Genome Institute"/>
            <person name="Curtis B.A."/>
            <person name="Tanifuji G."/>
            <person name="Burki F."/>
            <person name="Gruber A."/>
            <person name="Irimia M."/>
            <person name="Maruyama S."/>
            <person name="Arias M.C."/>
            <person name="Ball S.G."/>
            <person name="Gile G.H."/>
            <person name="Hirakawa Y."/>
            <person name="Hopkins J.F."/>
            <person name="Kuo A."/>
            <person name="Rensing S.A."/>
            <person name="Schmutz J."/>
            <person name="Symeonidi A."/>
            <person name="Elias M."/>
            <person name="Eveleigh R.J."/>
            <person name="Herman E.K."/>
            <person name="Klute M.J."/>
            <person name="Nakayama T."/>
            <person name="Obornik M."/>
            <person name="Reyes-Prieto A."/>
            <person name="Armbrust E.V."/>
            <person name="Aves S.J."/>
            <person name="Beiko R.G."/>
            <person name="Coutinho P."/>
            <person name="Dacks J.B."/>
            <person name="Durnford D.G."/>
            <person name="Fast N.M."/>
            <person name="Green B.R."/>
            <person name="Grisdale C.J."/>
            <person name="Hempel F."/>
            <person name="Henrissat B."/>
            <person name="Hoppner M.P."/>
            <person name="Ishida K."/>
            <person name="Kim E."/>
            <person name="Koreny L."/>
            <person name="Kroth P.G."/>
            <person name="Liu Y."/>
            <person name="Malik S.B."/>
            <person name="Maier U.G."/>
            <person name="McRose D."/>
            <person name="Mock T."/>
            <person name="Neilson J.A."/>
            <person name="Onodera N.T."/>
            <person name="Poole A.M."/>
            <person name="Pritham E.J."/>
            <person name="Richards T.A."/>
            <person name="Rocap G."/>
            <person name="Roy S.W."/>
            <person name="Sarai C."/>
            <person name="Schaack S."/>
            <person name="Shirato S."/>
            <person name="Slamovits C.H."/>
            <person name="Spencer D.F."/>
            <person name="Suzuki S."/>
            <person name="Worden A.Z."/>
            <person name="Zauner S."/>
            <person name="Barry K."/>
            <person name="Bell C."/>
            <person name="Bharti A.K."/>
            <person name="Crow J.A."/>
            <person name="Grimwood J."/>
            <person name="Kramer R."/>
            <person name="Lindquist E."/>
            <person name="Lucas S."/>
            <person name="Salamov A."/>
            <person name="McFadden G.I."/>
            <person name="Lane C.E."/>
            <person name="Keeling P.J."/>
            <person name="Gray M.W."/>
            <person name="Grigoriev I.V."/>
            <person name="Archibald J.M."/>
        </authorList>
    </citation>
    <scope>NUCLEOTIDE SEQUENCE</scope>
    <source>
        <strain evidence="9 11">CCMP2712</strain>
    </source>
</reference>
<gene>
    <name evidence="9" type="ORF">GUITHDRAFT_100816</name>
</gene>
<dbReference type="KEGG" id="gtt:GUITHDRAFT_100816"/>
<reference evidence="10" key="3">
    <citation type="submission" date="2015-06" db="UniProtKB">
        <authorList>
            <consortium name="EnsemblProtists"/>
        </authorList>
    </citation>
    <scope>IDENTIFICATION</scope>
</reference>
<reference evidence="11" key="2">
    <citation type="submission" date="2012-11" db="EMBL/GenBank/DDBJ databases">
        <authorList>
            <person name="Kuo A."/>
            <person name="Curtis B.A."/>
            <person name="Tanifuji G."/>
            <person name="Burki F."/>
            <person name="Gruber A."/>
            <person name="Irimia M."/>
            <person name="Maruyama S."/>
            <person name="Arias M.C."/>
            <person name="Ball S.G."/>
            <person name="Gile G.H."/>
            <person name="Hirakawa Y."/>
            <person name="Hopkins J.F."/>
            <person name="Rensing S.A."/>
            <person name="Schmutz J."/>
            <person name="Symeonidi A."/>
            <person name="Elias M."/>
            <person name="Eveleigh R.J."/>
            <person name="Herman E.K."/>
            <person name="Klute M.J."/>
            <person name="Nakayama T."/>
            <person name="Obornik M."/>
            <person name="Reyes-Prieto A."/>
            <person name="Armbrust E.V."/>
            <person name="Aves S.J."/>
            <person name="Beiko R.G."/>
            <person name="Coutinho P."/>
            <person name="Dacks J.B."/>
            <person name="Durnford D.G."/>
            <person name="Fast N.M."/>
            <person name="Green B.R."/>
            <person name="Grisdale C."/>
            <person name="Hempe F."/>
            <person name="Henrissat B."/>
            <person name="Hoppner M.P."/>
            <person name="Ishida K.-I."/>
            <person name="Kim E."/>
            <person name="Koreny L."/>
            <person name="Kroth P.G."/>
            <person name="Liu Y."/>
            <person name="Malik S.-B."/>
            <person name="Maier U.G."/>
            <person name="McRose D."/>
            <person name="Mock T."/>
            <person name="Neilson J.A."/>
            <person name="Onodera N.T."/>
            <person name="Poole A.M."/>
            <person name="Pritham E.J."/>
            <person name="Richards T.A."/>
            <person name="Rocap G."/>
            <person name="Roy S.W."/>
            <person name="Sarai C."/>
            <person name="Schaack S."/>
            <person name="Shirato S."/>
            <person name="Slamovits C.H."/>
            <person name="Spencer D.F."/>
            <person name="Suzuki S."/>
            <person name="Worden A.Z."/>
            <person name="Zauner S."/>
            <person name="Barry K."/>
            <person name="Bell C."/>
            <person name="Bharti A.K."/>
            <person name="Crow J.A."/>
            <person name="Grimwood J."/>
            <person name="Kramer R."/>
            <person name="Lindquist E."/>
            <person name="Lucas S."/>
            <person name="Salamov A."/>
            <person name="McFadden G.I."/>
            <person name="Lane C.E."/>
            <person name="Keeling P.J."/>
            <person name="Gray M.W."/>
            <person name="Grigoriev I.V."/>
            <person name="Archibald J.M."/>
        </authorList>
    </citation>
    <scope>NUCLEOTIDE SEQUENCE</scope>
    <source>
        <strain evidence="11">CCMP2712</strain>
    </source>
</reference>
<dbReference type="AlphaFoldDB" id="L1K088"/>
<dbReference type="OrthoDB" id="6270329at2759"/>
<dbReference type="RefSeq" id="XP_005840830.1">
    <property type="nucleotide sequence ID" value="XM_005840773.1"/>
</dbReference>
<evidence type="ECO:0000256" key="6">
    <source>
        <dbReference type="ARBA" id="ARBA00023242"/>
    </source>
</evidence>
<dbReference type="EMBL" id="JH992969">
    <property type="protein sequence ID" value="EKX53850.1"/>
    <property type="molecule type" value="Genomic_DNA"/>
</dbReference>
<dbReference type="PANTHER" id="PTHR46373:SF2">
    <property type="entry name" value="RWP-RK DOMAIN-CONTAINING PROTEIN"/>
    <property type="match status" value="1"/>
</dbReference>
<evidence type="ECO:0000256" key="3">
    <source>
        <dbReference type="ARBA" id="ARBA00023054"/>
    </source>
</evidence>
<dbReference type="PROSITE" id="PS51519">
    <property type="entry name" value="RWP_RK"/>
    <property type="match status" value="1"/>
</dbReference>
<dbReference type="Pfam" id="PF02042">
    <property type="entry name" value="RWP-RK"/>
    <property type="match status" value="1"/>
</dbReference>
<evidence type="ECO:0000256" key="2">
    <source>
        <dbReference type="ARBA" id="ARBA00023015"/>
    </source>
</evidence>
<dbReference type="GO" id="GO:0003700">
    <property type="term" value="F:DNA-binding transcription factor activity"/>
    <property type="evidence" value="ECO:0007669"/>
    <property type="project" value="InterPro"/>
</dbReference>
<name>L1K088_GUITC</name>
<keyword evidence="3" id="KW-0175">Coiled coil</keyword>
<keyword evidence="5" id="KW-0804">Transcription</keyword>